<dbReference type="STRING" id="1052260.SAMN05660199_03060"/>
<dbReference type="Proteomes" id="UP000199088">
    <property type="component" value="Unassembled WGS sequence"/>
</dbReference>
<dbReference type="RefSeq" id="WP_091246714.1">
    <property type="nucleotide sequence ID" value="NZ_FNIR01000009.1"/>
</dbReference>
<dbReference type="EMBL" id="FNIR01000009">
    <property type="protein sequence ID" value="SDP03223.1"/>
    <property type="molecule type" value="Genomic_DNA"/>
</dbReference>
<keyword evidence="2" id="KW-1185">Reference proteome</keyword>
<proteinExistence type="predicted"/>
<sequence length="211" mass="21783">MDVAALLEPLPDLTDAGPYDLAGGTADGLRFAELELTDDATGAALLECLLEDCALDGLVLTRARLATVGVLRCRSTELLVSDGTWLDTVVEGGRFGAFTAHGATWTRVTLTGVRADYVNLRGATLVEVELVDCVLGELDLGGADLRRVTVTGGELGTLHLSGARCRDVDLTGAGLPDLDGVTGLQGATISAAQLAGWSPGMAAHLGIRIAR</sequence>
<evidence type="ECO:0000313" key="1">
    <source>
        <dbReference type="EMBL" id="SDP03223.1"/>
    </source>
</evidence>
<dbReference type="PANTHER" id="PTHR14136">
    <property type="entry name" value="BTB_POZ DOMAIN-CONTAINING PROTEIN KCTD9"/>
    <property type="match status" value="1"/>
</dbReference>
<dbReference type="PANTHER" id="PTHR14136:SF17">
    <property type="entry name" value="BTB_POZ DOMAIN-CONTAINING PROTEIN KCTD9"/>
    <property type="match status" value="1"/>
</dbReference>
<gene>
    <name evidence="1" type="ORF">SAMN05660199_03060</name>
</gene>
<dbReference type="SUPFAM" id="SSF141571">
    <property type="entry name" value="Pentapeptide repeat-like"/>
    <property type="match status" value="1"/>
</dbReference>
<dbReference type="Gene3D" id="2.160.20.80">
    <property type="entry name" value="E3 ubiquitin-protein ligase SopA"/>
    <property type="match status" value="1"/>
</dbReference>
<dbReference type="OrthoDB" id="2579959at2"/>
<name>A0A1H0PDY0_9ACTN</name>
<organism evidence="1 2">
    <name type="scientific">Klenkia soli</name>
    <dbReference type="NCBI Taxonomy" id="1052260"/>
    <lineage>
        <taxon>Bacteria</taxon>
        <taxon>Bacillati</taxon>
        <taxon>Actinomycetota</taxon>
        <taxon>Actinomycetes</taxon>
        <taxon>Geodermatophilales</taxon>
        <taxon>Geodermatophilaceae</taxon>
        <taxon>Klenkia</taxon>
    </lineage>
</organism>
<protein>
    <submittedName>
        <fullName evidence="1">Uncharacterized protein YjbI, contains pentapeptide repeats</fullName>
    </submittedName>
</protein>
<dbReference type="AlphaFoldDB" id="A0A1H0PDY0"/>
<dbReference type="InterPro" id="IPR001646">
    <property type="entry name" value="5peptide_repeat"/>
</dbReference>
<dbReference type="Pfam" id="PF00805">
    <property type="entry name" value="Pentapeptide"/>
    <property type="match status" value="1"/>
</dbReference>
<reference evidence="2" key="1">
    <citation type="submission" date="2016-10" db="EMBL/GenBank/DDBJ databases">
        <authorList>
            <person name="Varghese N."/>
            <person name="Submissions S."/>
        </authorList>
    </citation>
    <scope>NUCLEOTIDE SEQUENCE [LARGE SCALE GENOMIC DNA]</scope>
    <source>
        <strain evidence="2">DSM 45843</strain>
    </source>
</reference>
<accession>A0A1H0PDY0</accession>
<dbReference type="InterPro" id="IPR051082">
    <property type="entry name" value="Pentapeptide-BTB/POZ_domain"/>
</dbReference>
<evidence type="ECO:0000313" key="2">
    <source>
        <dbReference type="Proteomes" id="UP000199088"/>
    </source>
</evidence>